<evidence type="ECO:0000256" key="3">
    <source>
        <dbReference type="ARBA" id="ARBA00023163"/>
    </source>
</evidence>
<evidence type="ECO:0000256" key="2">
    <source>
        <dbReference type="ARBA" id="ARBA00023125"/>
    </source>
</evidence>
<dbReference type="GO" id="GO:0043565">
    <property type="term" value="F:sequence-specific DNA binding"/>
    <property type="evidence" value="ECO:0007669"/>
    <property type="project" value="InterPro"/>
</dbReference>
<gene>
    <name evidence="5" type="ORF">GQF01_17660</name>
</gene>
<dbReference type="InterPro" id="IPR018062">
    <property type="entry name" value="HTH_AraC-typ_CS"/>
</dbReference>
<dbReference type="SMART" id="SM00342">
    <property type="entry name" value="HTH_ARAC"/>
    <property type="match status" value="1"/>
</dbReference>
<sequence length="306" mass="35190">MEDLYRFPNIINTLQVTGCHFGLKPPGWHYPRHHHHLFELLYCVEGEVAHEMNRDAMTMQAGDWLLIKSGVRHQSSNTAKSDYGFFNVHFDLDDPEIRSLLSATPYQLIRHKEAERSKLRYYVSELEEVMQRNRTKQPEAEATAALSSPLRFEDKLLLQSYTLLIIHDVLQLVREHKHGSIRGQAIAAEKEKDPSLFTADIAHMIEEKLSLGLCEEATVAGVAKEMNLSRSQCSKLFSKVYGLSPRQYVSQQKLKLAKELLVTTHLPMTDIAEKLGFHSASHFSRQFRRWTGQSPSEFKPRHHSTN</sequence>
<dbReference type="Gene3D" id="2.60.120.10">
    <property type="entry name" value="Jelly Rolls"/>
    <property type="match status" value="1"/>
</dbReference>
<evidence type="ECO:0000259" key="4">
    <source>
        <dbReference type="PROSITE" id="PS01124"/>
    </source>
</evidence>
<protein>
    <submittedName>
        <fullName evidence="5">Helix-turn-helix domain-containing protein</fullName>
    </submittedName>
</protein>
<organism evidence="5 6">
    <name type="scientific">Paenibacillus silvestris</name>
    <dbReference type="NCBI Taxonomy" id="2606219"/>
    <lineage>
        <taxon>Bacteria</taxon>
        <taxon>Bacillati</taxon>
        <taxon>Bacillota</taxon>
        <taxon>Bacilli</taxon>
        <taxon>Bacillales</taxon>
        <taxon>Paenibacillaceae</taxon>
        <taxon>Paenibacillus</taxon>
    </lineage>
</organism>
<dbReference type="InterPro" id="IPR018060">
    <property type="entry name" value="HTH_AraC"/>
</dbReference>
<keyword evidence="6" id="KW-1185">Reference proteome</keyword>
<name>A0A6L8V2P5_9BACL</name>
<dbReference type="InterPro" id="IPR037923">
    <property type="entry name" value="HTH-like"/>
</dbReference>
<accession>A0A6L8V2P5</accession>
<dbReference type="InterPro" id="IPR014710">
    <property type="entry name" value="RmlC-like_jellyroll"/>
</dbReference>
<dbReference type="PROSITE" id="PS01124">
    <property type="entry name" value="HTH_ARAC_FAMILY_2"/>
    <property type="match status" value="1"/>
</dbReference>
<reference evidence="5 6" key="1">
    <citation type="submission" date="2019-12" db="EMBL/GenBank/DDBJ databases">
        <title>Paenibacillus sp. nov. sp. isolated from soil.</title>
        <authorList>
            <person name="Kim J."/>
            <person name="Jeong S.E."/>
            <person name="Jung H.S."/>
            <person name="Jeon C.O."/>
        </authorList>
    </citation>
    <scope>NUCLEOTIDE SEQUENCE [LARGE SCALE GENOMIC DNA]</scope>
    <source>
        <strain evidence="5 6">5J-6</strain>
    </source>
</reference>
<dbReference type="EMBL" id="WTUZ01000020">
    <property type="protein sequence ID" value="MZQ83942.1"/>
    <property type="molecule type" value="Genomic_DNA"/>
</dbReference>
<keyword evidence="1" id="KW-0805">Transcription regulation</keyword>
<keyword evidence="3" id="KW-0804">Transcription</keyword>
<dbReference type="PANTHER" id="PTHR43280">
    <property type="entry name" value="ARAC-FAMILY TRANSCRIPTIONAL REGULATOR"/>
    <property type="match status" value="1"/>
</dbReference>
<feature type="domain" description="HTH araC/xylS-type" evidence="4">
    <location>
        <begin position="199"/>
        <end position="301"/>
    </location>
</feature>
<dbReference type="InterPro" id="IPR003313">
    <property type="entry name" value="AraC-bd"/>
</dbReference>
<dbReference type="SUPFAM" id="SSF51215">
    <property type="entry name" value="Regulatory protein AraC"/>
    <property type="match status" value="1"/>
</dbReference>
<dbReference type="CDD" id="cd02208">
    <property type="entry name" value="cupin_RmlC-like"/>
    <property type="match status" value="1"/>
</dbReference>
<dbReference type="InterPro" id="IPR009057">
    <property type="entry name" value="Homeodomain-like_sf"/>
</dbReference>
<comment type="caution">
    <text evidence="5">The sequence shown here is derived from an EMBL/GenBank/DDBJ whole genome shotgun (WGS) entry which is preliminary data.</text>
</comment>
<proteinExistence type="predicted"/>
<dbReference type="PRINTS" id="PR00032">
    <property type="entry name" value="HTHARAC"/>
</dbReference>
<evidence type="ECO:0000313" key="5">
    <source>
        <dbReference type="EMBL" id="MZQ83942.1"/>
    </source>
</evidence>
<dbReference type="Pfam" id="PF12833">
    <property type="entry name" value="HTH_18"/>
    <property type="match status" value="1"/>
</dbReference>
<dbReference type="SUPFAM" id="SSF46689">
    <property type="entry name" value="Homeodomain-like"/>
    <property type="match status" value="1"/>
</dbReference>
<dbReference type="AlphaFoldDB" id="A0A6L8V2P5"/>
<dbReference type="PANTHER" id="PTHR43280:SF28">
    <property type="entry name" value="HTH-TYPE TRANSCRIPTIONAL ACTIVATOR RHAS"/>
    <property type="match status" value="1"/>
</dbReference>
<evidence type="ECO:0000313" key="6">
    <source>
        <dbReference type="Proteomes" id="UP000481087"/>
    </source>
</evidence>
<dbReference type="GO" id="GO:0003700">
    <property type="term" value="F:DNA-binding transcription factor activity"/>
    <property type="evidence" value="ECO:0007669"/>
    <property type="project" value="InterPro"/>
</dbReference>
<dbReference type="Proteomes" id="UP000481087">
    <property type="component" value="Unassembled WGS sequence"/>
</dbReference>
<dbReference type="Gene3D" id="1.10.10.60">
    <property type="entry name" value="Homeodomain-like"/>
    <property type="match status" value="2"/>
</dbReference>
<dbReference type="PROSITE" id="PS00041">
    <property type="entry name" value="HTH_ARAC_FAMILY_1"/>
    <property type="match status" value="1"/>
</dbReference>
<dbReference type="InterPro" id="IPR020449">
    <property type="entry name" value="Tscrpt_reg_AraC-type_HTH"/>
</dbReference>
<evidence type="ECO:0000256" key="1">
    <source>
        <dbReference type="ARBA" id="ARBA00023015"/>
    </source>
</evidence>
<dbReference type="Pfam" id="PF02311">
    <property type="entry name" value="AraC_binding"/>
    <property type="match status" value="1"/>
</dbReference>
<keyword evidence="2" id="KW-0238">DNA-binding</keyword>